<dbReference type="Proteomes" id="UP000183063">
    <property type="component" value="Unassembled WGS sequence"/>
</dbReference>
<name>A0A1K0JCP2_9HYPH</name>
<feature type="compositionally biased region" description="Polar residues" evidence="1">
    <location>
        <begin position="83"/>
        <end position="97"/>
    </location>
</feature>
<dbReference type="EMBL" id="FNXB01000113">
    <property type="protein sequence ID" value="SEI22162.1"/>
    <property type="molecule type" value="Genomic_DNA"/>
</dbReference>
<dbReference type="AlphaFoldDB" id="A0A1K0JCP2"/>
<gene>
    <name evidence="2" type="ORF">RTCCBAU85039_6801</name>
</gene>
<evidence type="ECO:0000313" key="3">
    <source>
        <dbReference type="Proteomes" id="UP000183063"/>
    </source>
</evidence>
<feature type="region of interest" description="Disordered" evidence="1">
    <location>
        <begin position="55"/>
        <end position="97"/>
    </location>
</feature>
<sequence length="190" mass="21045">MLIISPLVSEGNGNRPGYLLQPSQSNNAIDVFDRSALLELRRAARLQSIFKTSFSRLNPGPRGQATVIKPSSEPSRRSDNNDQLRATSFLPTSSPSTISGRLGHPWFHQNWARTPDQTQKGKTRHLEASRSIFSSRYMQNTHPPKADANLVFLQKTNANQNHSVSTPIDLVELSGIEPLTPCLQSRCSPS</sequence>
<accession>A0A1K0JCP2</accession>
<reference evidence="3" key="1">
    <citation type="submission" date="2016-10" db="EMBL/GenBank/DDBJ databases">
        <authorList>
            <person name="Wibberg D."/>
        </authorList>
    </citation>
    <scope>NUCLEOTIDE SEQUENCE [LARGE SCALE GENOMIC DNA]</scope>
</reference>
<protein>
    <submittedName>
        <fullName evidence="2">Uncharacterized protein</fullName>
    </submittedName>
</protein>
<proteinExistence type="predicted"/>
<evidence type="ECO:0000313" key="2">
    <source>
        <dbReference type="EMBL" id="SEI22162.1"/>
    </source>
</evidence>
<organism evidence="2 3">
    <name type="scientific">Rhizobium tibeticum</name>
    <dbReference type="NCBI Taxonomy" id="501024"/>
    <lineage>
        <taxon>Bacteria</taxon>
        <taxon>Pseudomonadati</taxon>
        <taxon>Pseudomonadota</taxon>
        <taxon>Alphaproteobacteria</taxon>
        <taxon>Hyphomicrobiales</taxon>
        <taxon>Rhizobiaceae</taxon>
        <taxon>Rhizobium/Agrobacterium group</taxon>
        <taxon>Rhizobium</taxon>
    </lineage>
</organism>
<evidence type="ECO:0000256" key="1">
    <source>
        <dbReference type="SAM" id="MobiDB-lite"/>
    </source>
</evidence>